<dbReference type="InterPro" id="IPR000259">
    <property type="entry name" value="Adhesion_dom_fimbrial"/>
</dbReference>
<dbReference type="EMBL" id="JADRCP010000001">
    <property type="protein sequence ID" value="MBK5175028.1"/>
    <property type="molecule type" value="Genomic_DNA"/>
</dbReference>
<sequence length="178" mass="18196">MSSLSNYKKGLITLAVIGGLISSNAFADPVTINITGKVTAAACTIDNSGTYNVVMPDVTAATLSSANTYGDWKTFDVTLSNCPAGTTSVTAKFSGTADGSDANKYANTTGAGYATNVSVQVQNRSGTAADKGNNSTMTVNVDGSKKATFDLQARPFSTLGSATVGNIKAVALMDFTYN</sequence>
<dbReference type="Gene3D" id="2.60.40.1090">
    <property type="entry name" value="Fimbrial-type adhesion domain"/>
    <property type="match status" value="1"/>
</dbReference>
<dbReference type="SUPFAM" id="SSF49401">
    <property type="entry name" value="Bacterial adhesins"/>
    <property type="match status" value="1"/>
</dbReference>
<keyword evidence="1" id="KW-0732">Signal</keyword>
<evidence type="ECO:0000259" key="2">
    <source>
        <dbReference type="Pfam" id="PF00419"/>
    </source>
</evidence>
<name>A0A9D7AFH1_9GAMM</name>
<evidence type="ECO:0000313" key="6">
    <source>
        <dbReference type="Proteomes" id="UP001296969"/>
    </source>
</evidence>
<dbReference type="PANTHER" id="PTHR33420:SF27">
    <property type="entry name" value="PROTEIN FIMG"/>
    <property type="match status" value="1"/>
</dbReference>
<protein>
    <submittedName>
        <fullName evidence="4">Type 1 fimbrial protein</fullName>
    </submittedName>
</protein>
<dbReference type="AlphaFoldDB" id="A0A9D7AFH1"/>
<dbReference type="GO" id="GO:0043709">
    <property type="term" value="P:cell adhesion involved in single-species biofilm formation"/>
    <property type="evidence" value="ECO:0007669"/>
    <property type="project" value="TreeGrafter"/>
</dbReference>
<dbReference type="Pfam" id="PF00419">
    <property type="entry name" value="Fimbrial"/>
    <property type="match status" value="1"/>
</dbReference>
<organism evidence="4 5">
    <name type="scientific">Limnobaculum xujianqingii</name>
    <dbReference type="NCBI Taxonomy" id="2738837"/>
    <lineage>
        <taxon>Bacteria</taxon>
        <taxon>Pseudomonadati</taxon>
        <taxon>Pseudomonadota</taxon>
        <taxon>Gammaproteobacteria</taxon>
        <taxon>Enterobacterales</taxon>
        <taxon>Budviciaceae</taxon>
        <taxon>Limnobaculum</taxon>
    </lineage>
</organism>
<dbReference type="RefSeq" id="WP_228397024.1">
    <property type="nucleotide sequence ID" value="NZ_JADRCP010000001.1"/>
</dbReference>
<gene>
    <name evidence="4" type="ORF">I2492_01645</name>
    <name evidence="3" type="ORF">I2493_01645</name>
</gene>
<dbReference type="PANTHER" id="PTHR33420">
    <property type="entry name" value="FIMBRIAL SUBUNIT ELFA-RELATED"/>
    <property type="match status" value="1"/>
</dbReference>
<dbReference type="Proteomes" id="UP000807542">
    <property type="component" value="Unassembled WGS sequence"/>
</dbReference>
<reference evidence="4 6" key="1">
    <citation type="submission" date="2020-11" db="EMBL/GenBank/DDBJ databases">
        <title>Insectihabitans protaetiae gen. nov. sp. nov. and Insectihabitans allomyrinae sp. nov., isolated from larvae of Protaetia brevitarsis seulensis and Allomyrina dichotoma, respectively.</title>
        <authorList>
            <person name="Lee S.D."/>
            <person name="Byeon Y.-S."/>
            <person name="Kim S.-M."/>
            <person name="Yang H.L."/>
            <person name="Kim I.S."/>
        </authorList>
    </citation>
    <scope>NUCLEOTIDE SEQUENCE</scope>
    <source>
        <strain evidence="4">CWB-B4</strain>
        <strain evidence="3 6">CWB-B43</strain>
    </source>
</reference>
<comment type="caution">
    <text evidence="4">The sequence shown here is derived from an EMBL/GenBank/DDBJ whole genome shotgun (WGS) entry which is preliminary data.</text>
</comment>
<evidence type="ECO:0000313" key="4">
    <source>
        <dbReference type="EMBL" id="MBK5175028.1"/>
    </source>
</evidence>
<dbReference type="InterPro" id="IPR050263">
    <property type="entry name" value="Bact_Fimbrial_Adh_Pro"/>
</dbReference>
<feature type="domain" description="Fimbrial-type adhesion" evidence="2">
    <location>
        <begin position="32"/>
        <end position="177"/>
    </location>
</feature>
<evidence type="ECO:0000256" key="1">
    <source>
        <dbReference type="SAM" id="SignalP"/>
    </source>
</evidence>
<dbReference type="EMBL" id="JADRCQ010000001">
    <property type="protein sequence ID" value="MBK5071719.1"/>
    <property type="molecule type" value="Genomic_DNA"/>
</dbReference>
<dbReference type="GO" id="GO:0009289">
    <property type="term" value="C:pilus"/>
    <property type="evidence" value="ECO:0007669"/>
    <property type="project" value="InterPro"/>
</dbReference>
<accession>A0A9D7AFH1</accession>
<dbReference type="InterPro" id="IPR008966">
    <property type="entry name" value="Adhesion_dom_sf"/>
</dbReference>
<feature type="chain" id="PRO_5039416166" evidence="1">
    <location>
        <begin position="28"/>
        <end position="178"/>
    </location>
</feature>
<keyword evidence="6" id="KW-1185">Reference proteome</keyword>
<feature type="signal peptide" evidence="1">
    <location>
        <begin position="1"/>
        <end position="27"/>
    </location>
</feature>
<dbReference type="Proteomes" id="UP001296969">
    <property type="component" value="Unassembled WGS sequence"/>
</dbReference>
<evidence type="ECO:0000313" key="5">
    <source>
        <dbReference type="Proteomes" id="UP000807542"/>
    </source>
</evidence>
<proteinExistence type="predicted"/>
<dbReference type="InterPro" id="IPR036937">
    <property type="entry name" value="Adhesion_dom_fimbrial_sf"/>
</dbReference>
<evidence type="ECO:0000313" key="3">
    <source>
        <dbReference type="EMBL" id="MBK5071719.1"/>
    </source>
</evidence>